<dbReference type="PIRSF" id="PIRSF028729">
    <property type="entry name" value="E3_ubiquit_lig_SCF_Skp"/>
    <property type="match status" value="1"/>
</dbReference>
<dbReference type="InterPro" id="IPR016072">
    <property type="entry name" value="Skp1_comp_dimer"/>
</dbReference>
<dbReference type="Proteomes" id="UP001054902">
    <property type="component" value="Unassembled WGS sequence"/>
</dbReference>
<gene>
    <name evidence="6" type="ORF">CTEN210_10409</name>
</gene>
<dbReference type="Gene3D" id="3.30.710.10">
    <property type="entry name" value="Potassium Channel Kv1.1, Chain A"/>
    <property type="match status" value="1"/>
</dbReference>
<dbReference type="InterPro" id="IPR011333">
    <property type="entry name" value="SKP1/BTB/POZ_sf"/>
</dbReference>
<proteinExistence type="inferred from homology"/>
<keyword evidence="7" id="KW-1185">Reference proteome</keyword>
<dbReference type="InterPro" id="IPR016073">
    <property type="entry name" value="Skp1_comp_POZ"/>
</dbReference>
<evidence type="ECO:0008006" key="8">
    <source>
        <dbReference type="Google" id="ProtNLM"/>
    </source>
</evidence>
<feature type="domain" description="SKP1 component dimerisation" evidence="4">
    <location>
        <begin position="122"/>
        <end position="167"/>
    </location>
</feature>
<name>A0AAD3CXE9_9STRA</name>
<keyword evidence="2 3" id="KW-0833">Ubl conjugation pathway</keyword>
<sequence>MEELITLKSSDGTKFQLARVEAMTSKLIEHAIEDDDCDSDEDNVCEENTEAIPVNVNADILEMVVEFMKHHAIDPLRPISQPLGPNFRSQITQDYYFNFIEEKSVEDIFKLSSAANYLDINPLFDLTVLYCSFQLMDKSAEEIREFLKLPKMTESEEKRAREEHSWMF</sequence>
<dbReference type="PANTHER" id="PTHR11165">
    <property type="entry name" value="SKP1"/>
    <property type="match status" value="1"/>
</dbReference>
<comment type="caution">
    <text evidence="6">The sequence shown here is derived from an EMBL/GenBank/DDBJ whole genome shotgun (WGS) entry which is preliminary data.</text>
</comment>
<dbReference type="InterPro" id="IPR001232">
    <property type="entry name" value="SKP1-like"/>
</dbReference>
<dbReference type="SUPFAM" id="SSF81382">
    <property type="entry name" value="Skp1 dimerisation domain-like"/>
    <property type="match status" value="1"/>
</dbReference>
<dbReference type="GO" id="GO:0006511">
    <property type="term" value="P:ubiquitin-dependent protein catabolic process"/>
    <property type="evidence" value="ECO:0007669"/>
    <property type="project" value="InterPro"/>
</dbReference>
<accession>A0AAD3CXE9</accession>
<organism evidence="6 7">
    <name type="scientific">Chaetoceros tenuissimus</name>
    <dbReference type="NCBI Taxonomy" id="426638"/>
    <lineage>
        <taxon>Eukaryota</taxon>
        <taxon>Sar</taxon>
        <taxon>Stramenopiles</taxon>
        <taxon>Ochrophyta</taxon>
        <taxon>Bacillariophyta</taxon>
        <taxon>Coscinodiscophyceae</taxon>
        <taxon>Chaetocerotophycidae</taxon>
        <taxon>Chaetocerotales</taxon>
        <taxon>Chaetocerotaceae</taxon>
        <taxon>Chaetoceros</taxon>
    </lineage>
</organism>
<comment type="similarity">
    <text evidence="1 3">Belongs to the SKP1 family.</text>
</comment>
<dbReference type="Pfam" id="PF01466">
    <property type="entry name" value="Skp1"/>
    <property type="match status" value="1"/>
</dbReference>
<feature type="domain" description="SKP1 component POZ" evidence="5">
    <location>
        <begin position="4"/>
        <end position="71"/>
    </location>
</feature>
<dbReference type="InterPro" id="IPR036296">
    <property type="entry name" value="SKP1-like_dim_sf"/>
</dbReference>
<dbReference type="InterPro" id="IPR016897">
    <property type="entry name" value="SKP1"/>
</dbReference>
<evidence type="ECO:0000313" key="7">
    <source>
        <dbReference type="Proteomes" id="UP001054902"/>
    </source>
</evidence>
<reference evidence="6 7" key="1">
    <citation type="journal article" date="2021" name="Sci. Rep.">
        <title>The genome of the diatom Chaetoceros tenuissimus carries an ancient integrated fragment of an extant virus.</title>
        <authorList>
            <person name="Hongo Y."/>
            <person name="Kimura K."/>
            <person name="Takaki Y."/>
            <person name="Yoshida Y."/>
            <person name="Baba S."/>
            <person name="Kobayashi G."/>
            <person name="Nagasaki K."/>
            <person name="Hano T."/>
            <person name="Tomaru Y."/>
        </authorList>
    </citation>
    <scope>NUCLEOTIDE SEQUENCE [LARGE SCALE GENOMIC DNA]</scope>
    <source>
        <strain evidence="6 7">NIES-3715</strain>
    </source>
</reference>
<dbReference type="AlphaFoldDB" id="A0AAD3CXE9"/>
<protein>
    <recommendedName>
        <fullName evidence="8">SKP1-like protein</fullName>
    </recommendedName>
</protein>
<evidence type="ECO:0000256" key="2">
    <source>
        <dbReference type="ARBA" id="ARBA00022786"/>
    </source>
</evidence>
<dbReference type="Pfam" id="PF03931">
    <property type="entry name" value="Skp1_POZ"/>
    <property type="match status" value="1"/>
</dbReference>
<evidence type="ECO:0000256" key="3">
    <source>
        <dbReference type="PIRNR" id="PIRNR028729"/>
    </source>
</evidence>
<dbReference type="EMBL" id="BLLK01000047">
    <property type="protein sequence ID" value="GFH53933.1"/>
    <property type="molecule type" value="Genomic_DNA"/>
</dbReference>
<comment type="pathway">
    <text evidence="3">Protein modification; protein ubiquitination.</text>
</comment>
<dbReference type="SMART" id="SM00512">
    <property type="entry name" value="Skp1"/>
    <property type="match status" value="1"/>
</dbReference>
<evidence type="ECO:0000259" key="4">
    <source>
        <dbReference type="Pfam" id="PF01466"/>
    </source>
</evidence>
<dbReference type="SUPFAM" id="SSF54695">
    <property type="entry name" value="POZ domain"/>
    <property type="match status" value="1"/>
</dbReference>
<evidence type="ECO:0000259" key="5">
    <source>
        <dbReference type="Pfam" id="PF03931"/>
    </source>
</evidence>
<evidence type="ECO:0000256" key="1">
    <source>
        <dbReference type="ARBA" id="ARBA00009993"/>
    </source>
</evidence>
<evidence type="ECO:0000313" key="6">
    <source>
        <dbReference type="EMBL" id="GFH53933.1"/>
    </source>
</evidence>